<protein>
    <submittedName>
        <fullName evidence="1">Uncharacterized protein</fullName>
    </submittedName>
</protein>
<dbReference type="RefSeq" id="WP_198062077.1">
    <property type="nucleotide sequence ID" value="NZ_CP065856.1"/>
</dbReference>
<dbReference type="Proteomes" id="UP000595001">
    <property type="component" value="Chromosome"/>
</dbReference>
<dbReference type="EMBL" id="CP065856">
    <property type="protein sequence ID" value="QPV63287.1"/>
    <property type="molecule type" value="Genomic_DNA"/>
</dbReference>
<sequence length="110" mass="12513">MKNFTIEWGDEIEAVVFTWDNYVSGAPFREGCEALLDAIRRRNATKALVDTRGINAHDAEDQRRMQTDWMPRAHETGMGYVATVHPDSVISEMDVENMVDDGAIHRSNRC</sequence>
<organism evidence="1 2">
    <name type="scientific">Halosimplex litoreum</name>
    <dbReference type="NCBI Taxonomy" id="1198301"/>
    <lineage>
        <taxon>Archaea</taxon>
        <taxon>Methanobacteriati</taxon>
        <taxon>Methanobacteriota</taxon>
        <taxon>Stenosarchaea group</taxon>
        <taxon>Halobacteria</taxon>
        <taxon>Halobacteriales</taxon>
        <taxon>Haloarculaceae</taxon>
        <taxon>Halosimplex</taxon>
    </lineage>
</organism>
<dbReference type="OrthoDB" id="320547at2157"/>
<dbReference type="GeneID" id="60587075"/>
<evidence type="ECO:0000313" key="2">
    <source>
        <dbReference type="Proteomes" id="UP000595001"/>
    </source>
</evidence>
<evidence type="ECO:0000313" key="1">
    <source>
        <dbReference type="EMBL" id="QPV63287.1"/>
    </source>
</evidence>
<gene>
    <name evidence="1" type="ORF">I7X12_01240</name>
</gene>
<dbReference type="AlphaFoldDB" id="A0A7T3FZ38"/>
<proteinExistence type="predicted"/>
<name>A0A7T3FZ38_9EURY</name>
<reference evidence="1 2" key="1">
    <citation type="submission" date="2020-12" db="EMBL/GenBank/DDBJ databases">
        <title>Halosimplex halophilum sp. nov. and Halosimplex salinum sp. nov., two new members of the genus Halosimplex.</title>
        <authorList>
            <person name="Cui H.L."/>
        </authorList>
    </citation>
    <scope>NUCLEOTIDE SEQUENCE [LARGE SCALE GENOMIC DNA]</scope>
    <source>
        <strain evidence="1 2">YGH94</strain>
    </source>
</reference>
<accession>A0A7T3FZ38</accession>
<keyword evidence="2" id="KW-1185">Reference proteome</keyword>
<dbReference type="KEGG" id="hlt:I7X12_01240"/>